<accession>A0A857GLD1</accession>
<dbReference type="EMBL" id="CP024621">
    <property type="protein sequence ID" value="QHD50070.1"/>
    <property type="molecule type" value="Genomic_DNA"/>
</dbReference>
<evidence type="ECO:0000313" key="2">
    <source>
        <dbReference type="Proteomes" id="UP000463949"/>
    </source>
</evidence>
<gene>
    <name evidence="1" type="ORF">CTT34_10400</name>
</gene>
<dbReference type="KEGG" id="hmd:CTT34_10400"/>
<dbReference type="AlphaFoldDB" id="A0A857GLD1"/>
<proteinExistence type="predicted"/>
<reference evidence="1 2" key="1">
    <citation type="submission" date="2017-10" db="EMBL/GenBank/DDBJ databases">
        <title>Coral associated bacteria.</title>
        <authorList>
            <person name="Wang X."/>
        </authorList>
    </citation>
    <scope>NUCLEOTIDE SEQUENCE [LARGE SCALE GENOMIC DNA]</scope>
    <source>
        <strain evidence="1 2">SCSIO 43005</strain>
    </source>
</reference>
<protein>
    <submittedName>
        <fullName evidence="1">Uncharacterized protein</fullName>
    </submittedName>
</protein>
<dbReference type="RefSeq" id="WP_159342380.1">
    <property type="nucleotide sequence ID" value="NZ_CP024621.1"/>
</dbReference>
<evidence type="ECO:0000313" key="1">
    <source>
        <dbReference type="EMBL" id="QHD50070.1"/>
    </source>
</evidence>
<sequence>MDYKATLWRKALERRGWKRLDKYKLPNGLIDFHVIHRGQLYSGRCIGAYPAGDFTQPGSIAYVIGRRDLMTEGVWRLSNGGQIGMNARELPYRA</sequence>
<organism evidence="1 2">
    <name type="scientific">Vreelandella aquamarina</name>
    <dbReference type="NCBI Taxonomy" id="77097"/>
    <lineage>
        <taxon>Bacteria</taxon>
        <taxon>Pseudomonadati</taxon>
        <taxon>Pseudomonadota</taxon>
        <taxon>Gammaproteobacteria</taxon>
        <taxon>Oceanospirillales</taxon>
        <taxon>Halomonadaceae</taxon>
        <taxon>Vreelandella</taxon>
    </lineage>
</organism>
<dbReference type="Proteomes" id="UP000463949">
    <property type="component" value="Chromosome"/>
</dbReference>
<name>A0A857GLD1_9GAMM</name>
<dbReference type="OrthoDB" id="6169673at2"/>